<dbReference type="InterPro" id="IPR036118">
    <property type="entry name" value="UreE_N_sf"/>
</dbReference>
<evidence type="ECO:0000256" key="4">
    <source>
        <dbReference type="ARBA" id="ARBA00023186"/>
    </source>
</evidence>
<evidence type="ECO:0000313" key="8">
    <source>
        <dbReference type="EMBL" id="GLS90771.1"/>
    </source>
</evidence>
<dbReference type="InterPro" id="IPR007864">
    <property type="entry name" value="UreE_C_dom"/>
</dbReference>
<accession>A0ABQ6E083</accession>
<dbReference type="NCBIfam" id="NF010711">
    <property type="entry name" value="PRK14113.1"/>
    <property type="match status" value="1"/>
</dbReference>
<keyword evidence="3 5" id="KW-0533">Nickel</keyword>
<dbReference type="InterPro" id="IPR004029">
    <property type="entry name" value="UreE_N"/>
</dbReference>
<protein>
    <recommendedName>
        <fullName evidence="5">Urease accessory protein UreE</fullName>
    </recommendedName>
</protein>
<dbReference type="Gene3D" id="2.60.260.20">
    <property type="entry name" value="Urease metallochaperone UreE, N-terminal domain"/>
    <property type="match status" value="1"/>
</dbReference>
<evidence type="ECO:0000256" key="2">
    <source>
        <dbReference type="ARBA" id="ARBA00022490"/>
    </source>
</evidence>
<evidence type="ECO:0000256" key="6">
    <source>
        <dbReference type="SAM" id="MobiDB-lite"/>
    </source>
</evidence>
<dbReference type="Gene3D" id="3.30.70.790">
    <property type="entry name" value="UreE, C-terminal domain"/>
    <property type="match status" value="1"/>
</dbReference>
<dbReference type="SUPFAM" id="SSF69737">
    <property type="entry name" value="Urease metallochaperone UreE, C-terminal domain"/>
    <property type="match status" value="1"/>
</dbReference>
<comment type="similarity">
    <text evidence="5">Belongs to the UreE family.</text>
</comment>
<dbReference type="SMART" id="SM00988">
    <property type="entry name" value="UreE_N"/>
    <property type="match status" value="1"/>
</dbReference>
<dbReference type="HAMAP" id="MF_00822">
    <property type="entry name" value="UreE"/>
    <property type="match status" value="1"/>
</dbReference>
<dbReference type="EMBL" id="BSPQ01000005">
    <property type="protein sequence ID" value="GLS90771.1"/>
    <property type="molecule type" value="Genomic_DNA"/>
</dbReference>
<keyword evidence="4 5" id="KW-0143">Chaperone</keyword>
<feature type="domain" description="UreE urease accessory N-terminal" evidence="7">
    <location>
        <begin position="1"/>
        <end position="65"/>
    </location>
</feature>
<comment type="subcellular location">
    <subcellularLocation>
        <location evidence="1 5">Cytoplasm</location>
    </subcellularLocation>
</comment>
<keyword evidence="9" id="KW-1185">Reference proteome</keyword>
<comment type="function">
    <text evidence="5">Involved in urease metallocenter assembly. Binds nickel. Probably functions as a nickel donor during metallocenter assembly.</text>
</comment>
<comment type="caution">
    <text evidence="8">The sequence shown here is derived from an EMBL/GenBank/DDBJ whole genome shotgun (WGS) entry which is preliminary data.</text>
</comment>
<evidence type="ECO:0000256" key="1">
    <source>
        <dbReference type="ARBA" id="ARBA00004496"/>
    </source>
</evidence>
<evidence type="ECO:0000256" key="5">
    <source>
        <dbReference type="HAMAP-Rule" id="MF_00822"/>
    </source>
</evidence>
<name>A0ABQ6E083_9GAMM</name>
<dbReference type="InterPro" id="IPR012406">
    <property type="entry name" value="UreE"/>
</dbReference>
<dbReference type="Pfam" id="PF05194">
    <property type="entry name" value="UreE_C"/>
    <property type="match status" value="1"/>
</dbReference>
<organism evidence="8 9">
    <name type="scientific">Psychromonas marina</name>
    <dbReference type="NCBI Taxonomy" id="88364"/>
    <lineage>
        <taxon>Bacteria</taxon>
        <taxon>Pseudomonadati</taxon>
        <taxon>Pseudomonadota</taxon>
        <taxon>Gammaproteobacteria</taxon>
        <taxon>Alteromonadales</taxon>
        <taxon>Psychromonadaceae</taxon>
        <taxon>Psychromonas</taxon>
    </lineage>
</organism>
<dbReference type="Pfam" id="PF02814">
    <property type="entry name" value="UreE_N"/>
    <property type="match status" value="1"/>
</dbReference>
<dbReference type="PIRSF" id="PIRSF036402">
    <property type="entry name" value="Ureas_acces_UreE"/>
    <property type="match status" value="1"/>
</dbReference>
<feature type="region of interest" description="Disordered" evidence="6">
    <location>
        <begin position="140"/>
        <end position="166"/>
    </location>
</feature>
<dbReference type="Proteomes" id="UP001157353">
    <property type="component" value="Unassembled WGS sequence"/>
</dbReference>
<proteinExistence type="inferred from homology"/>
<dbReference type="NCBIfam" id="NF009751">
    <property type="entry name" value="PRK13261.1-1"/>
    <property type="match status" value="1"/>
</dbReference>
<dbReference type="SUPFAM" id="SSF69287">
    <property type="entry name" value="Urease metallochaperone UreE, N-terminal domain"/>
    <property type="match status" value="1"/>
</dbReference>
<dbReference type="RefSeq" id="WP_284203890.1">
    <property type="nucleotide sequence ID" value="NZ_BSPQ01000005.1"/>
</dbReference>
<evidence type="ECO:0000313" key="9">
    <source>
        <dbReference type="Proteomes" id="UP001157353"/>
    </source>
</evidence>
<evidence type="ECO:0000259" key="7">
    <source>
        <dbReference type="SMART" id="SM00988"/>
    </source>
</evidence>
<gene>
    <name evidence="5 8" type="primary">ureE</name>
    <name evidence="8" type="ORF">GCM10007916_18380</name>
</gene>
<sequence length="166" mass="18432">MLKAFERLDHTHDEISDSITLDQDTRKKSRIKGITDKGADIGIFVERGHPLLVGEILKTECGLLIEVKGQAEDVSTAIGTDWLTFSKVCYHLGNRHTTLQVGELWVRFKPDHVLEELAEKYGLTIDKTPAVFEPENGAYAKRAGGHSHSHSHDESHGHSHGNGHAH</sequence>
<evidence type="ECO:0000256" key="3">
    <source>
        <dbReference type="ARBA" id="ARBA00022596"/>
    </source>
</evidence>
<reference evidence="9" key="1">
    <citation type="journal article" date="2019" name="Int. J. Syst. Evol. Microbiol.">
        <title>The Global Catalogue of Microorganisms (GCM) 10K type strain sequencing project: providing services to taxonomists for standard genome sequencing and annotation.</title>
        <authorList>
            <consortium name="The Broad Institute Genomics Platform"/>
            <consortium name="The Broad Institute Genome Sequencing Center for Infectious Disease"/>
            <person name="Wu L."/>
            <person name="Ma J."/>
        </authorList>
    </citation>
    <scope>NUCLEOTIDE SEQUENCE [LARGE SCALE GENOMIC DNA]</scope>
    <source>
        <strain evidence="9">NBRC 103166</strain>
    </source>
</reference>
<keyword evidence="2 5" id="KW-0963">Cytoplasm</keyword>